<dbReference type="PANTHER" id="PTHR11203:SF49">
    <property type="entry name" value="BLL1145 PROTEIN"/>
    <property type="match status" value="1"/>
</dbReference>
<proteinExistence type="predicted"/>
<dbReference type="AlphaFoldDB" id="A0A5C6A8F3"/>
<keyword evidence="3" id="KW-0378">Hydrolase</keyword>
<feature type="region of interest" description="Disordered" evidence="1">
    <location>
        <begin position="70"/>
        <end position="89"/>
    </location>
</feature>
<dbReference type="EC" id="3.1.-.-" evidence="3"/>
<feature type="domain" description="Metallo-beta-lactamase" evidence="2">
    <location>
        <begin position="33"/>
        <end position="143"/>
    </location>
</feature>
<reference evidence="3 4" key="1">
    <citation type="submission" date="2019-02" db="EMBL/GenBank/DDBJ databases">
        <title>Deep-cultivation of Planctomycetes and their phenomic and genomic characterization uncovers novel biology.</title>
        <authorList>
            <person name="Wiegand S."/>
            <person name="Jogler M."/>
            <person name="Boedeker C."/>
            <person name="Pinto D."/>
            <person name="Vollmers J."/>
            <person name="Rivas-Marin E."/>
            <person name="Kohn T."/>
            <person name="Peeters S.H."/>
            <person name="Heuer A."/>
            <person name="Rast P."/>
            <person name="Oberbeckmann S."/>
            <person name="Bunk B."/>
            <person name="Jeske O."/>
            <person name="Meyerdierks A."/>
            <person name="Storesund J.E."/>
            <person name="Kallscheuer N."/>
            <person name="Luecker S."/>
            <person name="Lage O.M."/>
            <person name="Pohl T."/>
            <person name="Merkel B.J."/>
            <person name="Hornburger P."/>
            <person name="Mueller R.-W."/>
            <person name="Bruemmer F."/>
            <person name="Labrenz M."/>
            <person name="Spormann A.M."/>
            <person name="Op Den Camp H."/>
            <person name="Overmann J."/>
            <person name="Amann R."/>
            <person name="Jetten M.S.M."/>
            <person name="Mascher T."/>
            <person name="Medema M.H."/>
            <person name="Devos D.P."/>
            <person name="Kaster A.-K."/>
            <person name="Ovreas L."/>
            <person name="Rohde M."/>
            <person name="Galperin M.Y."/>
            <person name="Jogler C."/>
        </authorList>
    </citation>
    <scope>NUCLEOTIDE SEQUENCE [LARGE SCALE GENOMIC DNA]</scope>
    <source>
        <strain evidence="3 4">Pla100</strain>
    </source>
</reference>
<sequence>MPVNFRMSEILQTTPRGLYCPAGGFYIDPTQSVDRAVITHGHSDHARWGCRHYLAARPGETILRMRLTKEAAGSRADTTEAGHTATSLSDDPEFEFLDYGETRTVGGVKISLHPAGHMLGSAQVRLEYRGRVAVVSGDYKLQSDSTCQHFESVSCDLFVTESTFGLPIYRWNEDHEIFAEINAWWRQSSEAGKCCLLYAYAVGKSQRLLAGLDPTIGPIYTHGAVEKGVQAYRTAGVELPETTYVGDQPKGHDWAGAMVIAVPSAHGTPWMRKFGNVSTAMASGWMAIRGARRRRAVDRGFVLSDHVDWPGLMSAVKQSRAKEVWVTHGSTAVVARYLNEQGIDARPIDGHWQHRVEEDD</sequence>
<protein>
    <submittedName>
        <fullName evidence="3">Ribonuclease</fullName>
        <ecNumber evidence="3">3.1.-.-</ecNumber>
    </submittedName>
</protein>
<dbReference type="Gene3D" id="3.60.15.10">
    <property type="entry name" value="Ribonuclease Z/Hydroxyacylglutathione hydrolase-like"/>
    <property type="match status" value="1"/>
</dbReference>
<comment type="caution">
    <text evidence="3">The sequence shown here is derived from an EMBL/GenBank/DDBJ whole genome shotgun (WGS) entry which is preliminary data.</text>
</comment>
<dbReference type="NCBIfam" id="TIGR04122">
    <property type="entry name" value="Xnuc_lig_assoc"/>
    <property type="match status" value="1"/>
</dbReference>
<evidence type="ECO:0000313" key="4">
    <source>
        <dbReference type="Proteomes" id="UP000316213"/>
    </source>
</evidence>
<dbReference type="InterPro" id="IPR001279">
    <property type="entry name" value="Metallo-B-lactamas"/>
</dbReference>
<evidence type="ECO:0000256" key="1">
    <source>
        <dbReference type="SAM" id="MobiDB-lite"/>
    </source>
</evidence>
<dbReference type="InterPro" id="IPR050698">
    <property type="entry name" value="MBL"/>
</dbReference>
<dbReference type="EMBL" id="SJPM01000006">
    <property type="protein sequence ID" value="TWT95736.1"/>
    <property type="molecule type" value="Genomic_DNA"/>
</dbReference>
<dbReference type="InterPro" id="IPR036866">
    <property type="entry name" value="RibonucZ/Hydroxyglut_hydro"/>
</dbReference>
<organism evidence="3 4">
    <name type="scientific">Neorhodopirellula pilleata</name>
    <dbReference type="NCBI Taxonomy" id="2714738"/>
    <lineage>
        <taxon>Bacteria</taxon>
        <taxon>Pseudomonadati</taxon>
        <taxon>Planctomycetota</taxon>
        <taxon>Planctomycetia</taxon>
        <taxon>Pirellulales</taxon>
        <taxon>Pirellulaceae</taxon>
        <taxon>Neorhodopirellula</taxon>
    </lineage>
</organism>
<dbReference type="GO" id="GO:0016787">
    <property type="term" value="F:hydrolase activity"/>
    <property type="evidence" value="ECO:0007669"/>
    <property type="project" value="UniProtKB-KW"/>
</dbReference>
<gene>
    <name evidence="3" type="ORF">Pla100_33780</name>
</gene>
<dbReference type="SUPFAM" id="SSF56281">
    <property type="entry name" value="Metallo-hydrolase/oxidoreductase"/>
    <property type="match status" value="1"/>
</dbReference>
<evidence type="ECO:0000259" key="2">
    <source>
        <dbReference type="Pfam" id="PF00753"/>
    </source>
</evidence>
<dbReference type="Proteomes" id="UP000316213">
    <property type="component" value="Unassembled WGS sequence"/>
</dbReference>
<evidence type="ECO:0000313" key="3">
    <source>
        <dbReference type="EMBL" id="TWT95736.1"/>
    </source>
</evidence>
<keyword evidence="4" id="KW-1185">Reference proteome</keyword>
<name>A0A5C6A8F3_9BACT</name>
<dbReference type="Pfam" id="PF00753">
    <property type="entry name" value="Lactamase_B"/>
    <property type="match status" value="1"/>
</dbReference>
<dbReference type="PANTHER" id="PTHR11203">
    <property type="entry name" value="CLEAVAGE AND POLYADENYLATION SPECIFICITY FACTOR FAMILY MEMBER"/>
    <property type="match status" value="1"/>
</dbReference>
<accession>A0A5C6A8F3</accession>
<dbReference type="InterPro" id="IPR026360">
    <property type="entry name" value="Xnuc_lig_assoc"/>
</dbReference>
<dbReference type="GO" id="GO:0004521">
    <property type="term" value="F:RNA endonuclease activity"/>
    <property type="evidence" value="ECO:0007669"/>
    <property type="project" value="TreeGrafter"/>
</dbReference>